<evidence type="ECO:0000256" key="8">
    <source>
        <dbReference type="ARBA" id="ARBA00023134"/>
    </source>
</evidence>
<dbReference type="PANTHER" id="PTHR46693">
    <property type="entry name" value="ADP-RIBOSYLATION FACTOR-LIKE PROTEIN 15"/>
    <property type="match status" value="1"/>
</dbReference>
<keyword evidence="4 11" id="KW-0812">Transmembrane</keyword>
<name>A0A9P6W4F0_MAUEX</name>
<comment type="similarity">
    <text evidence="2">Belongs to the SRP receptor beta subunit family.</text>
</comment>
<dbReference type="OrthoDB" id="41266at2759"/>
<evidence type="ECO:0000313" key="12">
    <source>
        <dbReference type="EMBL" id="KAG0662306.1"/>
    </source>
</evidence>
<evidence type="ECO:0000256" key="4">
    <source>
        <dbReference type="ARBA" id="ARBA00022692"/>
    </source>
</evidence>
<dbReference type="CDD" id="cd04105">
    <property type="entry name" value="SR_beta"/>
    <property type="match status" value="1"/>
</dbReference>
<keyword evidence="5" id="KW-0547">Nucleotide-binding</keyword>
<comment type="caution">
    <text evidence="12">The sequence shown here is derived from an EMBL/GenBank/DDBJ whole genome shotgun (WGS) entry which is preliminary data.</text>
</comment>
<dbReference type="InterPro" id="IPR042292">
    <property type="entry name" value="ARL15"/>
</dbReference>
<dbReference type="InterPro" id="IPR019009">
    <property type="entry name" value="SRP_receptor_beta_su"/>
</dbReference>
<keyword evidence="13" id="KW-1185">Reference proteome</keyword>
<keyword evidence="9 11" id="KW-0472">Membrane</keyword>
<accession>A0A9P6W4F0</accession>
<dbReference type="SUPFAM" id="SSF52540">
    <property type="entry name" value="P-loop containing nucleoside triphosphate hydrolases"/>
    <property type="match status" value="1"/>
</dbReference>
<dbReference type="EMBL" id="PUHR01000147">
    <property type="protein sequence ID" value="KAG0662306.1"/>
    <property type="molecule type" value="Genomic_DNA"/>
</dbReference>
<evidence type="ECO:0000256" key="7">
    <source>
        <dbReference type="ARBA" id="ARBA00022989"/>
    </source>
</evidence>
<organism evidence="12 13">
    <name type="scientific">Maudiozyma exigua</name>
    <name type="common">Yeast</name>
    <name type="synonym">Kazachstania exigua</name>
    <dbReference type="NCBI Taxonomy" id="34358"/>
    <lineage>
        <taxon>Eukaryota</taxon>
        <taxon>Fungi</taxon>
        <taxon>Dikarya</taxon>
        <taxon>Ascomycota</taxon>
        <taxon>Saccharomycotina</taxon>
        <taxon>Saccharomycetes</taxon>
        <taxon>Saccharomycetales</taxon>
        <taxon>Saccharomycetaceae</taxon>
        <taxon>Maudiozyma</taxon>
    </lineage>
</organism>
<keyword evidence="7 11" id="KW-1133">Transmembrane helix</keyword>
<evidence type="ECO:0000256" key="3">
    <source>
        <dbReference type="ARBA" id="ARBA00020256"/>
    </source>
</evidence>
<dbReference type="PANTHER" id="PTHR46693:SF1">
    <property type="entry name" value="ADP-RIBOSYLATION FACTOR-LIKE PROTEIN 15"/>
    <property type="match status" value="1"/>
</dbReference>
<dbReference type="Proteomes" id="UP000750334">
    <property type="component" value="Unassembled WGS sequence"/>
</dbReference>
<evidence type="ECO:0000256" key="9">
    <source>
        <dbReference type="ARBA" id="ARBA00023136"/>
    </source>
</evidence>
<keyword evidence="10" id="KW-0675">Receptor</keyword>
<evidence type="ECO:0000256" key="6">
    <source>
        <dbReference type="ARBA" id="ARBA00022824"/>
    </source>
</evidence>
<gene>
    <name evidence="12" type="ORF">C6P45_001124</name>
</gene>
<dbReference type="Pfam" id="PF09439">
    <property type="entry name" value="SRPRB"/>
    <property type="match status" value="1"/>
</dbReference>
<keyword evidence="8" id="KW-0342">GTP-binding</keyword>
<evidence type="ECO:0000313" key="13">
    <source>
        <dbReference type="Proteomes" id="UP000750334"/>
    </source>
</evidence>
<feature type="transmembrane region" description="Helical" evidence="11">
    <location>
        <begin position="6"/>
        <end position="27"/>
    </location>
</feature>
<evidence type="ECO:0000256" key="11">
    <source>
        <dbReference type="SAM" id="Phobius"/>
    </source>
</evidence>
<comment type="subcellular location">
    <subcellularLocation>
        <location evidence="1">Endoplasmic reticulum membrane</location>
        <topology evidence="1">Single-pass membrane protein</topology>
    </subcellularLocation>
</comment>
<evidence type="ECO:0000256" key="10">
    <source>
        <dbReference type="ARBA" id="ARBA00023170"/>
    </source>
</evidence>
<protein>
    <recommendedName>
        <fullName evidence="3">Signal recognition particle receptor subunit beta</fullName>
    </recommendedName>
</protein>
<dbReference type="GO" id="GO:0005525">
    <property type="term" value="F:GTP binding"/>
    <property type="evidence" value="ECO:0007669"/>
    <property type="project" value="UniProtKB-KW"/>
</dbReference>
<dbReference type="GO" id="GO:0005789">
    <property type="term" value="C:endoplasmic reticulum membrane"/>
    <property type="evidence" value="ECO:0007669"/>
    <property type="project" value="UniProtKB-SubCell"/>
</dbReference>
<keyword evidence="6" id="KW-0256">Endoplasmic reticulum</keyword>
<dbReference type="AlphaFoldDB" id="A0A9P6W4F0"/>
<sequence length="255" mass="28129">MADINNVVAIALTCLLVVLTTVAYFILTAKKSSSKKTKKREPAVFITGPSRSGKTALFTLLTTGDVRNTVTSQDINIKKKYENKVDLIDFPGHVKLHYKLIDSLRNTEHIKGLIFVVDATIDPKRLTDTAEFLLDILSITEVSKEPIDILIACNKSESFTARPPNKIKEALEKEVSMAIARQKKSLSEVNQKADLGAGADDATDDNENAGFLENFNGDVTFTFSMLEGEVDASKGSVMKKDISNWEKWLDDKLSA</sequence>
<reference evidence="12 13" key="1">
    <citation type="submission" date="2020-11" db="EMBL/GenBank/DDBJ databases">
        <title>Kefir isolates.</title>
        <authorList>
            <person name="Marcisauskas S."/>
            <person name="Kim Y."/>
            <person name="Blasche S."/>
        </authorList>
    </citation>
    <scope>NUCLEOTIDE SEQUENCE [LARGE SCALE GENOMIC DNA]</scope>
    <source>
        <strain evidence="12 13">OG2</strain>
    </source>
</reference>
<proteinExistence type="inferred from homology"/>
<dbReference type="InterPro" id="IPR027417">
    <property type="entry name" value="P-loop_NTPase"/>
</dbReference>
<evidence type="ECO:0000256" key="5">
    <source>
        <dbReference type="ARBA" id="ARBA00022741"/>
    </source>
</evidence>
<evidence type="ECO:0000256" key="1">
    <source>
        <dbReference type="ARBA" id="ARBA00004389"/>
    </source>
</evidence>
<evidence type="ECO:0000256" key="2">
    <source>
        <dbReference type="ARBA" id="ARBA00005619"/>
    </source>
</evidence>
<dbReference type="Gene3D" id="3.40.50.300">
    <property type="entry name" value="P-loop containing nucleotide triphosphate hydrolases"/>
    <property type="match status" value="1"/>
</dbReference>